<proteinExistence type="predicted"/>
<sequence>MIISSVNNLWKSCGRIRRLSTAVPIRMADLEVALVFITVTMFAKSISSFFFARTLNTTVPKMTSTCIETLSAEGRRDFYNSFDTVLTDCDGVLWLLNNTIQGATEVMNGFKANDKKVFFVTNNSTKSHTQFLEKFHALGFKAQSNEVVSTSFLAAKYLKANLDPSKQVYVVGSPAIACELDALNIRHFGVGEDYLKTSVPTFVENIKLEPDVGAVLVGFDEHISYPKLFRAASYLKDQNVLFVATNTDESFPVAGTNLVMPGTGSLVCAVKTCAGRDPFVVGKPSSYICNVLTETNKIDPSRTLMIGDRCNTDILLGKRCGFKTLLVLTGVNSLKDVEEWSKSDDPKLLELVPDYYAQSIDSLRATFPVPL</sequence>
<comment type="cofactor">
    <cofactor evidence="4">
        <name>Mg(2+)</name>
        <dbReference type="ChEBI" id="CHEBI:18420"/>
    </cofactor>
    <text evidence="4">Divalent metal ions. Mg(2+) is the most effective.</text>
</comment>
<dbReference type="InterPro" id="IPR006357">
    <property type="entry name" value="HAD-SF_hydro_IIA"/>
</dbReference>
<keyword evidence="4" id="KW-0460">Magnesium</keyword>
<reference evidence="5 6" key="1">
    <citation type="submission" date="2019-08" db="EMBL/GenBank/DDBJ databases">
        <title>The genome of the soybean aphid Biotype 1, its phylome, world population structure and adaptation to the North American continent.</title>
        <authorList>
            <person name="Giordano R."/>
            <person name="Donthu R.K."/>
            <person name="Hernandez A.G."/>
            <person name="Wright C.L."/>
            <person name="Zimin A.V."/>
        </authorList>
    </citation>
    <scope>NUCLEOTIDE SEQUENCE [LARGE SCALE GENOMIC DNA]</scope>
    <source>
        <tissue evidence="5">Whole aphids</tissue>
    </source>
</reference>
<dbReference type="InterPro" id="IPR006349">
    <property type="entry name" value="PGP_euk"/>
</dbReference>
<dbReference type="OrthoDB" id="413953at2759"/>
<keyword evidence="6" id="KW-1185">Reference proteome</keyword>
<dbReference type="InterPro" id="IPR036412">
    <property type="entry name" value="HAD-like_sf"/>
</dbReference>
<organism evidence="5 6">
    <name type="scientific">Aphis glycines</name>
    <name type="common">Soybean aphid</name>
    <dbReference type="NCBI Taxonomy" id="307491"/>
    <lineage>
        <taxon>Eukaryota</taxon>
        <taxon>Metazoa</taxon>
        <taxon>Ecdysozoa</taxon>
        <taxon>Arthropoda</taxon>
        <taxon>Hexapoda</taxon>
        <taxon>Insecta</taxon>
        <taxon>Pterygota</taxon>
        <taxon>Neoptera</taxon>
        <taxon>Paraneoptera</taxon>
        <taxon>Hemiptera</taxon>
        <taxon>Sternorrhyncha</taxon>
        <taxon>Aphidomorpha</taxon>
        <taxon>Aphidoidea</taxon>
        <taxon>Aphididae</taxon>
        <taxon>Aphidini</taxon>
        <taxon>Aphis</taxon>
        <taxon>Aphis</taxon>
    </lineage>
</organism>
<feature type="binding site" evidence="4">
    <location>
        <position position="308"/>
    </location>
    <ligand>
        <name>Mg(2+)</name>
        <dbReference type="ChEBI" id="CHEBI:18420"/>
    </ligand>
</feature>
<dbReference type="Proteomes" id="UP000475862">
    <property type="component" value="Unassembled WGS sequence"/>
</dbReference>
<dbReference type="Pfam" id="PF13242">
    <property type="entry name" value="Hydrolase_like"/>
    <property type="match status" value="1"/>
</dbReference>
<dbReference type="PANTHER" id="PTHR19288:SF93">
    <property type="entry name" value="FI11325P-RELATED"/>
    <property type="match status" value="1"/>
</dbReference>
<dbReference type="GO" id="GO:0016791">
    <property type="term" value="F:phosphatase activity"/>
    <property type="evidence" value="ECO:0007669"/>
    <property type="project" value="InterPro"/>
</dbReference>
<keyword evidence="4" id="KW-0479">Metal-binding</keyword>
<evidence type="ECO:0000256" key="2">
    <source>
        <dbReference type="PIRSR" id="PIRSR000915-1"/>
    </source>
</evidence>
<dbReference type="NCBIfam" id="TIGR01460">
    <property type="entry name" value="HAD-SF-IIA"/>
    <property type="match status" value="1"/>
</dbReference>
<evidence type="ECO:0000256" key="3">
    <source>
        <dbReference type="PIRSR" id="PIRSR000915-2"/>
    </source>
</evidence>
<dbReference type="PANTHER" id="PTHR19288">
    <property type="entry name" value="4-NITROPHENYLPHOSPHATASE-RELATED"/>
    <property type="match status" value="1"/>
</dbReference>
<accession>A0A6G0T6R4</accession>
<protein>
    <recommendedName>
        <fullName evidence="7">Phosphoglycolate phosphatase</fullName>
    </recommendedName>
</protein>
<evidence type="ECO:0000256" key="4">
    <source>
        <dbReference type="PIRSR" id="PIRSR000915-3"/>
    </source>
</evidence>
<evidence type="ECO:0000256" key="1">
    <source>
        <dbReference type="ARBA" id="ARBA00022801"/>
    </source>
</evidence>
<feature type="binding site" evidence="4">
    <location>
        <position position="88"/>
    </location>
    <ligand>
        <name>Mg(2+)</name>
        <dbReference type="ChEBI" id="CHEBI:18420"/>
    </ligand>
</feature>
<dbReference type="Pfam" id="PF13344">
    <property type="entry name" value="Hydrolase_6"/>
    <property type="match status" value="1"/>
</dbReference>
<dbReference type="GO" id="GO:0005737">
    <property type="term" value="C:cytoplasm"/>
    <property type="evidence" value="ECO:0007669"/>
    <property type="project" value="TreeGrafter"/>
</dbReference>
<dbReference type="AlphaFoldDB" id="A0A6G0T6R4"/>
<comment type="caution">
    <text evidence="5">The sequence shown here is derived from an EMBL/GenBank/DDBJ whole genome shotgun (WGS) entry which is preliminary data.</text>
</comment>
<dbReference type="GO" id="GO:0046872">
    <property type="term" value="F:metal ion binding"/>
    <property type="evidence" value="ECO:0007669"/>
    <property type="project" value="UniProtKB-KW"/>
</dbReference>
<feature type="binding site" evidence="3">
    <location>
        <position position="283"/>
    </location>
    <ligand>
        <name>substrate</name>
    </ligand>
</feature>
<evidence type="ECO:0000313" key="6">
    <source>
        <dbReference type="Proteomes" id="UP000475862"/>
    </source>
</evidence>
<keyword evidence="1" id="KW-0378">Hydrolase</keyword>
<dbReference type="NCBIfam" id="TIGR01452">
    <property type="entry name" value="PGP_euk"/>
    <property type="match status" value="1"/>
</dbReference>
<evidence type="ECO:0008006" key="7">
    <source>
        <dbReference type="Google" id="ProtNLM"/>
    </source>
</evidence>
<evidence type="ECO:0000313" key="5">
    <source>
        <dbReference type="EMBL" id="KAE9526643.1"/>
    </source>
</evidence>
<feature type="active site" description="Proton donor" evidence="2">
    <location>
        <position position="90"/>
    </location>
</feature>
<feature type="active site" description="Nucleophile" evidence="2">
    <location>
        <position position="88"/>
    </location>
</feature>
<dbReference type="SUPFAM" id="SSF56784">
    <property type="entry name" value="HAD-like"/>
    <property type="match status" value="1"/>
</dbReference>
<feature type="binding site" evidence="4">
    <location>
        <position position="90"/>
    </location>
    <ligand>
        <name>Mg(2+)</name>
        <dbReference type="ChEBI" id="CHEBI:18420"/>
    </ligand>
</feature>
<gene>
    <name evidence="5" type="ORF">AGLY_013291</name>
</gene>
<name>A0A6G0T6R4_APHGL</name>
<dbReference type="EMBL" id="VYZN01000054">
    <property type="protein sequence ID" value="KAE9526643.1"/>
    <property type="molecule type" value="Genomic_DNA"/>
</dbReference>
<dbReference type="Gene3D" id="3.40.50.1000">
    <property type="entry name" value="HAD superfamily/HAD-like"/>
    <property type="match status" value="2"/>
</dbReference>
<dbReference type="InterPro" id="IPR023214">
    <property type="entry name" value="HAD_sf"/>
</dbReference>
<dbReference type="PIRSF" id="PIRSF000915">
    <property type="entry name" value="PGP-type_phosphatase"/>
    <property type="match status" value="1"/>
</dbReference>